<sequence length="404" mass="46919">MKIIFSVINNNGEILSGGDRIWIEFIRNWGKKLDITILECEESHNLAQKYCIADNINEIIVDKKFNRDIGSLLNLAIFNIKRSVKGIFYIIKYTYLIKKSDYIYSASDFYPDFLPGFLSKLINKKIKWIAGYYLIAPFPFGKETPYKKKHKLKGLLYWLMQKPSLFIVRRYADFIFVTSDSEAEKIKSRKKNLPKIIVVKGGVDIAQSNEYLNFKNVIPIKGRKYDACFVGRFHMQKGVLELIDIWNIVVKKKNNARLALIGDGILKDEIEYKINKYQLNNNIEIMGFKDGHEKFDVFMNSKIILHPAIFDSGGMAMAEGMAFGLPGISFDLEALKSYYPRGVIKIPCFDIEAFANAIIDLLENEKLYKELSKEAYEYAKTWDFKERANDIYKQVFGKPYIYNR</sequence>
<dbReference type="GO" id="GO:0016757">
    <property type="term" value="F:glycosyltransferase activity"/>
    <property type="evidence" value="ECO:0007669"/>
    <property type="project" value="InterPro"/>
</dbReference>
<proteinExistence type="predicted"/>
<dbReference type="PANTHER" id="PTHR45947">
    <property type="entry name" value="SULFOQUINOVOSYL TRANSFERASE SQD2"/>
    <property type="match status" value="1"/>
</dbReference>
<reference evidence="2 3" key="1">
    <citation type="journal article" date="2019" name="ISME J.">
        <title>Insights into ecological role of a new deltaproteobacterial order Candidatus Acidulodesulfobacterales by metagenomics and metatranscriptomics.</title>
        <authorList>
            <person name="Tan S."/>
            <person name="Liu J."/>
            <person name="Fang Y."/>
            <person name="Hedlund B.P."/>
            <person name="Lian Z.H."/>
            <person name="Huang L.Y."/>
            <person name="Li J.T."/>
            <person name="Huang L.N."/>
            <person name="Li W.J."/>
            <person name="Jiang H.C."/>
            <person name="Dong H.L."/>
            <person name="Shu W.S."/>
        </authorList>
    </citation>
    <scope>NUCLEOTIDE SEQUENCE [LARGE SCALE GENOMIC DNA]</scope>
    <source>
        <strain evidence="2">AP1</strain>
    </source>
</reference>
<comment type="caution">
    <text evidence="2">The sequence shown here is derived from an EMBL/GenBank/DDBJ whole genome shotgun (WGS) entry which is preliminary data.</text>
</comment>
<dbReference type="SUPFAM" id="SSF53756">
    <property type="entry name" value="UDP-Glycosyltransferase/glycogen phosphorylase"/>
    <property type="match status" value="1"/>
</dbReference>
<organism evidence="2 3">
    <name type="scientific">Candidatus Acididesulfobacter diazotrophicus</name>
    <dbReference type="NCBI Taxonomy" id="2597226"/>
    <lineage>
        <taxon>Bacteria</taxon>
        <taxon>Deltaproteobacteria</taxon>
        <taxon>Candidatus Acidulodesulfobacterales</taxon>
        <taxon>Candidatus Acididesulfobacter</taxon>
    </lineage>
</organism>
<evidence type="ECO:0000313" key="3">
    <source>
        <dbReference type="Proteomes" id="UP000319296"/>
    </source>
</evidence>
<dbReference type="Proteomes" id="UP000319296">
    <property type="component" value="Unassembled WGS sequence"/>
</dbReference>
<name>A0A519BQ10_9DELT</name>
<dbReference type="PANTHER" id="PTHR45947:SF3">
    <property type="entry name" value="SULFOQUINOVOSYL TRANSFERASE SQD2"/>
    <property type="match status" value="1"/>
</dbReference>
<gene>
    <name evidence="2" type="ORF">EVG15_00315</name>
</gene>
<accession>A0A519BQ10</accession>
<dbReference type="AlphaFoldDB" id="A0A519BQ10"/>
<evidence type="ECO:0000313" key="2">
    <source>
        <dbReference type="EMBL" id="RZD19366.1"/>
    </source>
</evidence>
<feature type="domain" description="Glycosyl transferase family 1" evidence="1">
    <location>
        <begin position="215"/>
        <end position="377"/>
    </location>
</feature>
<dbReference type="InterPro" id="IPR050194">
    <property type="entry name" value="Glycosyltransferase_grp1"/>
</dbReference>
<protein>
    <submittedName>
        <fullName evidence="2">Glycosyltransferase</fullName>
    </submittedName>
</protein>
<dbReference type="Pfam" id="PF00534">
    <property type="entry name" value="Glycos_transf_1"/>
    <property type="match status" value="1"/>
</dbReference>
<keyword evidence="2" id="KW-0808">Transferase</keyword>
<dbReference type="InterPro" id="IPR001296">
    <property type="entry name" value="Glyco_trans_1"/>
</dbReference>
<evidence type="ECO:0000259" key="1">
    <source>
        <dbReference type="Pfam" id="PF00534"/>
    </source>
</evidence>
<dbReference type="Gene3D" id="3.40.50.2000">
    <property type="entry name" value="Glycogen Phosphorylase B"/>
    <property type="match status" value="2"/>
</dbReference>
<dbReference type="CDD" id="cd03801">
    <property type="entry name" value="GT4_PimA-like"/>
    <property type="match status" value="1"/>
</dbReference>
<dbReference type="EMBL" id="SGBB01000001">
    <property type="protein sequence ID" value="RZD19366.1"/>
    <property type="molecule type" value="Genomic_DNA"/>
</dbReference>